<evidence type="ECO:0000313" key="2">
    <source>
        <dbReference type="Proteomes" id="UP000662747"/>
    </source>
</evidence>
<name>A0ABX7NWK8_9BACT</name>
<dbReference type="Proteomes" id="UP000662747">
    <property type="component" value="Chromosome"/>
</dbReference>
<evidence type="ECO:0008006" key="3">
    <source>
        <dbReference type="Google" id="ProtNLM"/>
    </source>
</evidence>
<reference evidence="1 2" key="1">
    <citation type="submission" date="2021-02" db="EMBL/GenBank/DDBJ databases">
        <title>De Novo genome assembly of isolated myxobacteria.</title>
        <authorList>
            <person name="Stevens D.C."/>
        </authorList>
    </citation>
    <scope>NUCLEOTIDE SEQUENCE [LARGE SCALE GENOMIC DNA]</scope>
    <source>
        <strain evidence="2">SCPEA02</strain>
    </source>
</reference>
<dbReference type="RefSeq" id="WP_206723343.1">
    <property type="nucleotide sequence ID" value="NZ_CP071090.1"/>
</dbReference>
<dbReference type="EMBL" id="CP071090">
    <property type="protein sequence ID" value="QSQ21766.1"/>
    <property type="molecule type" value="Genomic_DNA"/>
</dbReference>
<proteinExistence type="predicted"/>
<protein>
    <recommendedName>
        <fullName evidence="3">Phage protein</fullName>
    </recommendedName>
</protein>
<keyword evidence="2" id="KW-1185">Reference proteome</keyword>
<gene>
    <name evidence="1" type="ORF">JY651_42550</name>
</gene>
<accession>A0ABX7NWK8</accession>
<organism evidence="1 2">
    <name type="scientific">Pyxidicoccus parkwayensis</name>
    <dbReference type="NCBI Taxonomy" id="2813578"/>
    <lineage>
        <taxon>Bacteria</taxon>
        <taxon>Pseudomonadati</taxon>
        <taxon>Myxococcota</taxon>
        <taxon>Myxococcia</taxon>
        <taxon>Myxococcales</taxon>
        <taxon>Cystobacterineae</taxon>
        <taxon>Myxococcaceae</taxon>
        <taxon>Pyxidicoccus</taxon>
    </lineage>
</organism>
<sequence>MTDVEREILQAVDTIGLGEADWQKLTPAQAREVVGRAKDAFVRGEPRAWWLSLNHEPAVFPYPKGDAARHLLEHVPVSEGWCWFVPECDEEQYPVFKVRIERIPRVLLECSFFEYYLVGREMDWLLIENDHNEIYFVRRLPSGVVAD</sequence>
<evidence type="ECO:0000313" key="1">
    <source>
        <dbReference type="EMBL" id="QSQ21766.1"/>
    </source>
</evidence>